<evidence type="ECO:0000313" key="4">
    <source>
        <dbReference type="EMBL" id="MBL7630557.1"/>
    </source>
</evidence>
<dbReference type="InterPro" id="IPR001647">
    <property type="entry name" value="HTH_TetR"/>
</dbReference>
<dbReference type="GO" id="GO:0003677">
    <property type="term" value="F:DNA binding"/>
    <property type="evidence" value="ECO:0007669"/>
    <property type="project" value="UniProtKB-UniRule"/>
</dbReference>
<accession>A0A937UQT3</accession>
<sequence length="233" mass="25602">MAEPTEALTLVTGDDAHRRMHQARLDEALGRLLGREVIDAAALTVEGIAREAGVGRATAYRYLGDRNGLASHVIVILARRHAAGVATAMAGSSHAVGKLEEGWAYGARELPRIRSALNALRESWFDDAVRMMLADVTIPILRDGQDLGQIRRDVPVDEITEWLESQTRLLLTWTFDEAAARRWFRRFVAPGLRPAPEGGALSVELTTALDTAQQQLLSLARTLDELRHTPPEA</sequence>
<dbReference type="SUPFAM" id="SSF46689">
    <property type="entry name" value="Homeodomain-like"/>
    <property type="match status" value="1"/>
</dbReference>
<dbReference type="Gene3D" id="1.10.357.10">
    <property type="entry name" value="Tetracycline Repressor, domain 2"/>
    <property type="match status" value="1"/>
</dbReference>
<evidence type="ECO:0000256" key="1">
    <source>
        <dbReference type="ARBA" id="ARBA00023125"/>
    </source>
</evidence>
<dbReference type="Proteomes" id="UP000604475">
    <property type="component" value="Unassembled WGS sequence"/>
</dbReference>
<dbReference type="AlphaFoldDB" id="A0A937UQT3"/>
<evidence type="ECO:0000259" key="3">
    <source>
        <dbReference type="PROSITE" id="PS50977"/>
    </source>
</evidence>
<reference evidence="4" key="1">
    <citation type="submission" date="2020-12" db="EMBL/GenBank/DDBJ databases">
        <title>Genomic characterization of non-nitrogen-fixing Frankia strains.</title>
        <authorList>
            <person name="Carlos-Shanley C."/>
            <person name="Guerra T."/>
            <person name="Hahn D."/>
        </authorList>
    </citation>
    <scope>NUCLEOTIDE SEQUENCE</scope>
    <source>
        <strain evidence="4">CN6</strain>
    </source>
</reference>
<feature type="DNA-binding region" description="H-T-H motif" evidence="2">
    <location>
        <begin position="44"/>
        <end position="63"/>
    </location>
</feature>
<dbReference type="PROSITE" id="PS50977">
    <property type="entry name" value="HTH_TETR_2"/>
    <property type="match status" value="1"/>
</dbReference>
<dbReference type="EMBL" id="JAEACQ010000252">
    <property type="protein sequence ID" value="MBL7630557.1"/>
    <property type="molecule type" value="Genomic_DNA"/>
</dbReference>
<comment type="caution">
    <text evidence="4">The sequence shown here is derived from an EMBL/GenBank/DDBJ whole genome shotgun (WGS) entry which is preliminary data.</text>
</comment>
<evidence type="ECO:0000256" key="2">
    <source>
        <dbReference type="PROSITE-ProRule" id="PRU00335"/>
    </source>
</evidence>
<organism evidence="4 5">
    <name type="scientific">Frankia nepalensis</name>
    <dbReference type="NCBI Taxonomy" id="1836974"/>
    <lineage>
        <taxon>Bacteria</taxon>
        <taxon>Bacillati</taxon>
        <taxon>Actinomycetota</taxon>
        <taxon>Actinomycetes</taxon>
        <taxon>Frankiales</taxon>
        <taxon>Frankiaceae</taxon>
        <taxon>Frankia</taxon>
    </lineage>
</organism>
<keyword evidence="1 2" id="KW-0238">DNA-binding</keyword>
<proteinExistence type="predicted"/>
<dbReference type="InterPro" id="IPR009057">
    <property type="entry name" value="Homeodomain-like_sf"/>
</dbReference>
<keyword evidence="5" id="KW-1185">Reference proteome</keyword>
<dbReference type="RefSeq" id="WP_203003604.1">
    <property type="nucleotide sequence ID" value="NZ_JADWYU010000248.1"/>
</dbReference>
<name>A0A937UQT3_9ACTN</name>
<protein>
    <submittedName>
        <fullName evidence="4">TetR family transcriptional regulator</fullName>
    </submittedName>
</protein>
<evidence type="ECO:0000313" key="5">
    <source>
        <dbReference type="Proteomes" id="UP000604475"/>
    </source>
</evidence>
<gene>
    <name evidence="4" type="ORF">I7412_26030</name>
</gene>
<feature type="domain" description="HTH tetR-type" evidence="3">
    <location>
        <begin position="19"/>
        <end position="81"/>
    </location>
</feature>